<dbReference type="EMBL" id="CAJNOO010002348">
    <property type="protein sequence ID" value="CAF1259104.1"/>
    <property type="molecule type" value="Genomic_DNA"/>
</dbReference>
<reference evidence="2" key="1">
    <citation type="submission" date="2021-02" db="EMBL/GenBank/DDBJ databases">
        <authorList>
            <person name="Nowell W R."/>
        </authorList>
    </citation>
    <scope>NUCLEOTIDE SEQUENCE</scope>
</reference>
<protein>
    <submittedName>
        <fullName evidence="2">Uncharacterized protein</fullName>
    </submittedName>
</protein>
<dbReference type="EMBL" id="CAJOBE010011651">
    <property type="protein sequence ID" value="CAF4135579.1"/>
    <property type="molecule type" value="Genomic_DNA"/>
</dbReference>
<dbReference type="Proteomes" id="UP000663874">
    <property type="component" value="Unassembled WGS sequence"/>
</dbReference>
<evidence type="ECO:0000313" key="4">
    <source>
        <dbReference type="EMBL" id="CAF4135579.1"/>
    </source>
</evidence>
<comment type="caution">
    <text evidence="2">The sequence shown here is derived from an EMBL/GenBank/DDBJ whole genome shotgun (WGS) entry which is preliminary data.</text>
</comment>
<evidence type="ECO:0000313" key="2">
    <source>
        <dbReference type="EMBL" id="CAF1334005.1"/>
    </source>
</evidence>
<dbReference type="EMBL" id="CAJNOU010002592">
    <property type="protein sequence ID" value="CAF1334005.1"/>
    <property type="molecule type" value="Genomic_DNA"/>
</dbReference>
<dbReference type="Proteomes" id="UP000663889">
    <property type="component" value="Unassembled WGS sequence"/>
</dbReference>
<evidence type="ECO:0000313" key="5">
    <source>
        <dbReference type="Proteomes" id="UP000663889"/>
    </source>
</evidence>
<gene>
    <name evidence="4" type="ORF">FNK824_LOCUS32951</name>
    <name evidence="3" type="ORF">OTI717_LOCUS29393</name>
    <name evidence="1" type="ORF">RFH988_LOCUS27576</name>
    <name evidence="2" type="ORF">SEV965_LOCUS27981</name>
</gene>
<dbReference type="EMBL" id="CAJOAX010007383">
    <property type="protein sequence ID" value="CAF4008168.1"/>
    <property type="molecule type" value="Genomic_DNA"/>
</dbReference>
<organism evidence="2 5">
    <name type="scientific">Rotaria sordida</name>
    <dbReference type="NCBI Taxonomy" id="392033"/>
    <lineage>
        <taxon>Eukaryota</taxon>
        <taxon>Metazoa</taxon>
        <taxon>Spiralia</taxon>
        <taxon>Gnathifera</taxon>
        <taxon>Rotifera</taxon>
        <taxon>Eurotatoria</taxon>
        <taxon>Bdelloidea</taxon>
        <taxon>Philodinida</taxon>
        <taxon>Philodinidae</taxon>
        <taxon>Rotaria</taxon>
    </lineage>
</organism>
<dbReference type="Proteomes" id="UP000663823">
    <property type="component" value="Unassembled WGS sequence"/>
</dbReference>
<proteinExistence type="predicted"/>
<accession>A0A815G3V3</accession>
<name>A0A815G3V3_9BILA</name>
<sequence>MSRERTLKNKIISIISFYVSKQCPAYDELKQAIDDIADDKFREIMNQEPQSISQQIHHLIDDIFFVH</sequence>
<dbReference type="AlphaFoldDB" id="A0A815G3V3"/>
<evidence type="ECO:0000313" key="1">
    <source>
        <dbReference type="EMBL" id="CAF1259104.1"/>
    </source>
</evidence>
<evidence type="ECO:0000313" key="3">
    <source>
        <dbReference type="EMBL" id="CAF4008168.1"/>
    </source>
</evidence>
<dbReference type="Proteomes" id="UP000663882">
    <property type="component" value="Unassembled WGS sequence"/>
</dbReference>